<evidence type="ECO:0000313" key="2">
    <source>
        <dbReference type="EMBL" id="RKQ61827.1"/>
    </source>
</evidence>
<keyword evidence="1" id="KW-0732">Signal</keyword>
<dbReference type="InterPro" id="IPR011990">
    <property type="entry name" value="TPR-like_helical_dom_sf"/>
</dbReference>
<evidence type="ECO:0000313" key="3">
    <source>
        <dbReference type="Proteomes" id="UP000280881"/>
    </source>
</evidence>
<dbReference type="SUPFAM" id="SSF81901">
    <property type="entry name" value="HCP-like"/>
    <property type="match status" value="1"/>
</dbReference>
<accession>A0A420W721</accession>
<proteinExistence type="predicted"/>
<keyword evidence="3" id="KW-1185">Reference proteome</keyword>
<name>A0A420W721_9BACT</name>
<gene>
    <name evidence="2" type="ORF">C7457_1279</name>
</gene>
<dbReference type="Proteomes" id="UP000280881">
    <property type="component" value="Unassembled WGS sequence"/>
</dbReference>
<dbReference type="RefSeq" id="WP_121171209.1">
    <property type="nucleotide sequence ID" value="NZ_RBIE01000002.1"/>
</dbReference>
<sequence>MSRLAGKALTLLPLLLFSCSSPPLTYQQISTCSVEAKRLNEVEKLADKGFGEAQLCAGKLLLKEGKSTKARKYLLKAFKQLSGRKRGEAAYLVGKTYLMEKKVNRGRSWFFKAIENGYPNREFFKTSHYLSLKELKEIEELGKEEPILYLYLGDYLRENELYKGALFYYQLAIRYGIKEARIGSAVSLFKLGNRKLAVSILKEEFRKGKKEAANVLGELLLEEASSVGKGNCLLISESDPEEFLRRRIKQIKEKARLYKEAYSWFIKANNRRKAKESFYLYEVYSLKKRAPLPRGNFTVQELKRLCRKGNFWAEYLLSQRIKTPTSKAASILYEKLFNYPAYLEGR</sequence>
<organism evidence="2 3">
    <name type="scientific">Thermovibrio guaymasensis</name>
    <dbReference type="NCBI Taxonomy" id="240167"/>
    <lineage>
        <taxon>Bacteria</taxon>
        <taxon>Pseudomonadati</taxon>
        <taxon>Aquificota</taxon>
        <taxon>Aquificia</taxon>
        <taxon>Desulfurobacteriales</taxon>
        <taxon>Desulfurobacteriaceae</taxon>
        <taxon>Thermovibrio</taxon>
    </lineage>
</organism>
<feature type="signal peptide" evidence="1">
    <location>
        <begin position="1"/>
        <end position="25"/>
    </location>
</feature>
<evidence type="ECO:0000256" key="1">
    <source>
        <dbReference type="SAM" id="SignalP"/>
    </source>
</evidence>
<dbReference type="PROSITE" id="PS51257">
    <property type="entry name" value="PROKAR_LIPOPROTEIN"/>
    <property type="match status" value="1"/>
</dbReference>
<feature type="chain" id="PRO_5019085913" description="TPR repeat protein" evidence="1">
    <location>
        <begin position="26"/>
        <end position="346"/>
    </location>
</feature>
<protein>
    <recommendedName>
        <fullName evidence="4">TPR repeat protein</fullName>
    </recommendedName>
</protein>
<dbReference type="OrthoDB" id="9860629at2"/>
<dbReference type="EMBL" id="RBIE01000002">
    <property type="protein sequence ID" value="RKQ61827.1"/>
    <property type="molecule type" value="Genomic_DNA"/>
</dbReference>
<comment type="caution">
    <text evidence="2">The sequence shown here is derived from an EMBL/GenBank/DDBJ whole genome shotgun (WGS) entry which is preliminary data.</text>
</comment>
<dbReference type="Gene3D" id="1.25.40.10">
    <property type="entry name" value="Tetratricopeptide repeat domain"/>
    <property type="match status" value="2"/>
</dbReference>
<evidence type="ECO:0008006" key="4">
    <source>
        <dbReference type="Google" id="ProtNLM"/>
    </source>
</evidence>
<reference evidence="2 3" key="1">
    <citation type="submission" date="2018-10" db="EMBL/GenBank/DDBJ databases">
        <title>Genomic Encyclopedia of Type Strains, Phase IV (KMG-IV): sequencing the most valuable type-strain genomes for metagenomic binning, comparative biology and taxonomic classification.</title>
        <authorList>
            <person name="Goeker M."/>
        </authorList>
    </citation>
    <scope>NUCLEOTIDE SEQUENCE [LARGE SCALE GENOMIC DNA]</scope>
    <source>
        <strain evidence="2 3">DSM 15521</strain>
    </source>
</reference>
<dbReference type="AlphaFoldDB" id="A0A420W721"/>